<proteinExistence type="predicted"/>
<dbReference type="InterPro" id="IPR011008">
    <property type="entry name" value="Dimeric_a/b-barrel"/>
</dbReference>
<comment type="caution">
    <text evidence="3">The sequence shown here is derived from an EMBL/GenBank/DDBJ whole genome shotgun (WGS) entry which is preliminary data.</text>
</comment>
<accession>A0ABT1J5U1</accession>
<feature type="region of interest" description="Disordered" evidence="1">
    <location>
        <begin position="136"/>
        <end position="159"/>
    </location>
</feature>
<feature type="domain" description="DUF3291" evidence="2">
    <location>
        <begin position="9"/>
        <end position="147"/>
    </location>
</feature>
<dbReference type="SUPFAM" id="SSF54909">
    <property type="entry name" value="Dimeric alpha+beta barrel"/>
    <property type="match status" value="1"/>
</dbReference>
<dbReference type="Pfam" id="PF11695">
    <property type="entry name" value="DUF3291"/>
    <property type="match status" value="1"/>
</dbReference>
<name>A0ABT1J5U1_9ACTN</name>
<reference evidence="3 4" key="1">
    <citation type="submission" date="2022-06" db="EMBL/GenBank/DDBJ databases">
        <title>Sequencing the genomes of 1000 actinobacteria strains.</title>
        <authorList>
            <person name="Klenk H.-P."/>
        </authorList>
    </citation>
    <scope>NUCLEOTIDE SEQUENCE [LARGE SCALE GENOMIC DNA]</scope>
    <source>
        <strain evidence="3 4">DSM 41656</strain>
    </source>
</reference>
<evidence type="ECO:0000259" key="2">
    <source>
        <dbReference type="Pfam" id="PF11695"/>
    </source>
</evidence>
<keyword evidence="4" id="KW-1185">Reference proteome</keyword>
<dbReference type="RefSeq" id="WP_253801609.1">
    <property type="nucleotide sequence ID" value="NZ_BAAAUB010000020.1"/>
</dbReference>
<dbReference type="InterPro" id="IPR021708">
    <property type="entry name" value="DUF3291"/>
</dbReference>
<dbReference type="Proteomes" id="UP001206483">
    <property type="component" value="Unassembled WGS sequence"/>
</dbReference>
<organism evidence="3 4">
    <name type="scientific">Kitasatospora paracochleata</name>
    <dbReference type="NCBI Taxonomy" id="58354"/>
    <lineage>
        <taxon>Bacteria</taxon>
        <taxon>Bacillati</taxon>
        <taxon>Actinomycetota</taxon>
        <taxon>Actinomycetes</taxon>
        <taxon>Kitasatosporales</taxon>
        <taxon>Streptomycetaceae</taxon>
        <taxon>Kitasatospora</taxon>
    </lineage>
</organism>
<protein>
    <recommendedName>
        <fullName evidence="2">DUF3291 domain-containing protein</fullName>
    </recommendedName>
</protein>
<evidence type="ECO:0000256" key="1">
    <source>
        <dbReference type="SAM" id="MobiDB-lite"/>
    </source>
</evidence>
<evidence type="ECO:0000313" key="3">
    <source>
        <dbReference type="EMBL" id="MCP2312494.1"/>
    </source>
</evidence>
<gene>
    <name evidence="3" type="ORF">FHR36_005660</name>
</gene>
<dbReference type="EMBL" id="JAMZDX010000005">
    <property type="protein sequence ID" value="MCP2312494.1"/>
    <property type="molecule type" value="Genomic_DNA"/>
</dbReference>
<evidence type="ECO:0000313" key="4">
    <source>
        <dbReference type="Proteomes" id="UP001206483"/>
    </source>
</evidence>
<sequence>MTTTAGHQLAQLNIARLLAPLDSPQLADFVAALDPVNAVADRADGFVWRLVEGEDGNATDARIYGDDWLLVNMSVWRDPEALEAYVYGEEHRAVLRRRREWFGRVAEAMTVLWWVEAGHRPTVAEAEDRLTRLREQGPTPEAFTLRERFPAPTAAPAPQ</sequence>